<name>A0ABV7EX65_9BURK</name>
<gene>
    <name evidence="2" type="primary">styC</name>
    <name evidence="2" type="ORF">ACFOFO_00590</name>
</gene>
<dbReference type="EMBL" id="JBHRTP010000002">
    <property type="protein sequence ID" value="MFC3106468.1"/>
    <property type="molecule type" value="Genomic_DNA"/>
</dbReference>
<reference evidence="3" key="1">
    <citation type="journal article" date="2019" name="Int. J. Syst. Evol. Microbiol.">
        <title>The Global Catalogue of Microorganisms (GCM) 10K type strain sequencing project: providing services to taxonomists for standard genome sequencing and annotation.</title>
        <authorList>
            <consortium name="The Broad Institute Genomics Platform"/>
            <consortium name="The Broad Institute Genome Sequencing Center for Infectious Disease"/>
            <person name="Wu L."/>
            <person name="Ma J."/>
        </authorList>
    </citation>
    <scope>NUCLEOTIDE SEQUENCE [LARGE SCALE GENOMIC DNA]</scope>
    <source>
        <strain evidence="3">KCTC 42986</strain>
    </source>
</reference>
<keyword evidence="3" id="KW-1185">Reference proteome</keyword>
<feature type="transmembrane region" description="Helical" evidence="1">
    <location>
        <begin position="53"/>
        <end position="75"/>
    </location>
</feature>
<dbReference type="EC" id="5.3.99.7" evidence="2"/>
<keyword evidence="1" id="KW-0472">Membrane</keyword>
<dbReference type="RefSeq" id="WP_390324867.1">
    <property type="nucleotide sequence ID" value="NZ_JBHRTP010000002.1"/>
</dbReference>
<evidence type="ECO:0000313" key="2">
    <source>
        <dbReference type="EMBL" id="MFC3106468.1"/>
    </source>
</evidence>
<dbReference type="Pfam" id="PF26512">
    <property type="entry name" value="SOI"/>
    <property type="match status" value="1"/>
</dbReference>
<evidence type="ECO:0000256" key="1">
    <source>
        <dbReference type="SAM" id="Phobius"/>
    </source>
</evidence>
<sequence length="173" mass="18684">MLNNFQKKMAGHGILMIFSTLAFGVGLWMHLVGGFEVIPGYILQFNVPGTPEGWARAHVGPALNGMMVIAVAFVLPGLGFAEKTARLLGWTIVADGWSNVIFYLFSNFSPNRALTFGPNKFGPGDIFSWIALAPAYVFGVLAMIALFMIGTQALKASSVHRPTAALSKEHSRI</sequence>
<dbReference type="Proteomes" id="UP001595530">
    <property type="component" value="Unassembled WGS sequence"/>
</dbReference>
<accession>A0ABV7EX65</accession>
<evidence type="ECO:0000313" key="3">
    <source>
        <dbReference type="Proteomes" id="UP001595530"/>
    </source>
</evidence>
<dbReference type="GO" id="GO:0018846">
    <property type="term" value="F:styrene-oxide isomerase activity"/>
    <property type="evidence" value="ECO:0007669"/>
    <property type="project" value="UniProtKB-EC"/>
</dbReference>
<keyword evidence="2" id="KW-0413">Isomerase</keyword>
<proteinExistence type="predicted"/>
<feature type="transmembrane region" description="Helical" evidence="1">
    <location>
        <begin position="126"/>
        <end position="149"/>
    </location>
</feature>
<feature type="transmembrane region" description="Helical" evidence="1">
    <location>
        <begin position="12"/>
        <end position="33"/>
    </location>
</feature>
<protein>
    <submittedName>
        <fullName evidence="2">Styrene-oxide isomerase StyC</fullName>
        <ecNumber evidence="2">5.3.99.7</ecNumber>
    </submittedName>
</protein>
<organism evidence="2 3">
    <name type="scientific">Undibacterium arcticum</name>
    <dbReference type="NCBI Taxonomy" id="1762892"/>
    <lineage>
        <taxon>Bacteria</taxon>
        <taxon>Pseudomonadati</taxon>
        <taxon>Pseudomonadota</taxon>
        <taxon>Betaproteobacteria</taxon>
        <taxon>Burkholderiales</taxon>
        <taxon>Oxalobacteraceae</taxon>
        <taxon>Undibacterium</taxon>
    </lineage>
</organism>
<keyword evidence="1" id="KW-1133">Transmembrane helix</keyword>
<keyword evidence="1" id="KW-0812">Transmembrane</keyword>
<dbReference type="InterPro" id="IPR058965">
    <property type="entry name" value="SOI/HabA-like"/>
</dbReference>
<dbReference type="InterPro" id="IPR054803">
    <property type="entry name" value="StyOxIsoStyC"/>
</dbReference>
<feature type="transmembrane region" description="Helical" evidence="1">
    <location>
        <begin position="87"/>
        <end position="106"/>
    </location>
</feature>
<comment type="caution">
    <text evidence="2">The sequence shown here is derived from an EMBL/GenBank/DDBJ whole genome shotgun (WGS) entry which is preliminary data.</text>
</comment>
<dbReference type="NCBIfam" id="NF045734">
    <property type="entry name" value="StyOxIsoStyC"/>
    <property type="match status" value="1"/>
</dbReference>